<gene>
    <name evidence="7" type="ORF">C8N47_101172</name>
</gene>
<dbReference type="SUPFAM" id="SSF51126">
    <property type="entry name" value="Pectin lyase-like"/>
    <property type="match status" value="1"/>
</dbReference>
<dbReference type="AlphaFoldDB" id="A0A2T5C6D8"/>
<dbReference type="PANTHER" id="PTHR31339:SF9">
    <property type="entry name" value="PLASMIN AND FIBRONECTIN-BINDING PROTEIN A"/>
    <property type="match status" value="1"/>
</dbReference>
<evidence type="ECO:0000256" key="5">
    <source>
        <dbReference type="SAM" id="SignalP"/>
    </source>
</evidence>
<dbReference type="InterPro" id="IPR006626">
    <property type="entry name" value="PbH1"/>
</dbReference>
<feature type="chain" id="PRO_5015691702" evidence="5">
    <location>
        <begin position="21"/>
        <end position="516"/>
    </location>
</feature>
<keyword evidence="5" id="KW-0732">Signal</keyword>
<dbReference type="InterPro" id="IPR011050">
    <property type="entry name" value="Pectin_lyase_fold/virulence"/>
</dbReference>
<evidence type="ECO:0000313" key="7">
    <source>
        <dbReference type="EMBL" id="PTN10523.1"/>
    </source>
</evidence>
<evidence type="ECO:0000256" key="4">
    <source>
        <dbReference type="RuleBase" id="RU361169"/>
    </source>
</evidence>
<dbReference type="InterPro" id="IPR051801">
    <property type="entry name" value="GH28_Enzymes"/>
</dbReference>
<feature type="domain" description="Rhamnogalacturonase A/B/Epimerase-like pectate lyase" evidence="6">
    <location>
        <begin position="25"/>
        <end position="76"/>
    </location>
</feature>
<keyword evidence="3 4" id="KW-0326">Glycosidase</keyword>
<evidence type="ECO:0000313" key="8">
    <source>
        <dbReference type="Proteomes" id="UP000243525"/>
    </source>
</evidence>
<dbReference type="InterPro" id="IPR000743">
    <property type="entry name" value="Glyco_hydro_28"/>
</dbReference>
<dbReference type="Proteomes" id="UP000243525">
    <property type="component" value="Unassembled WGS sequence"/>
</dbReference>
<comment type="caution">
    <text evidence="7">The sequence shown here is derived from an EMBL/GenBank/DDBJ whole genome shotgun (WGS) entry which is preliminary data.</text>
</comment>
<evidence type="ECO:0000256" key="2">
    <source>
        <dbReference type="ARBA" id="ARBA00022801"/>
    </source>
</evidence>
<dbReference type="EMBL" id="QAAD01000001">
    <property type="protein sequence ID" value="PTN10523.1"/>
    <property type="molecule type" value="Genomic_DNA"/>
</dbReference>
<evidence type="ECO:0000256" key="3">
    <source>
        <dbReference type="ARBA" id="ARBA00023295"/>
    </source>
</evidence>
<proteinExistence type="inferred from homology"/>
<evidence type="ECO:0000256" key="1">
    <source>
        <dbReference type="ARBA" id="ARBA00008834"/>
    </source>
</evidence>
<feature type="signal peptide" evidence="5">
    <location>
        <begin position="1"/>
        <end position="20"/>
    </location>
</feature>
<evidence type="ECO:0000259" key="6">
    <source>
        <dbReference type="Pfam" id="PF12708"/>
    </source>
</evidence>
<comment type="similarity">
    <text evidence="1 4">Belongs to the glycosyl hydrolase 28 family.</text>
</comment>
<dbReference type="RefSeq" id="WP_107820625.1">
    <property type="nucleotide sequence ID" value="NZ_OY782574.1"/>
</dbReference>
<sequence>MKTTLILLFLCLAHSLSAKTYDMHTLGADNTGREKCTDLINATIEQASNKGGGTIYFPAGNYLTGAIILKSNITLYLEAGATLSFSTDFDDYLPFRQIRWEGIFMNSFTPLLYAKQAENIAIKGEGTLEGNGKAWWEEVKLQQYSFWHDGSIKKPNKYQQLWLAENKALKVEPYYQKSLQHLFFRPPFIQFQECNKVAIEGVTIQNSPFWTINPVGCNGLRIHGITINNPDDGWNTDGINPSSCSNLRISDCLVSVGDDCITIKSGRDFDGREYGRPCENITVTNCVMLAGHGGVVIGSEMSGSVKNVTISNCVFNGTDAGIRLKASRGRGGVVENIRVDNIVMRNIQKNAFIVNLFYDKTSTPEPVTERTPVFRNIHITNVTGTDIKCAGFIRGIEEMPVSELSFSNINLDVEDGFTAEAATNIRFDKVSVTTAQGPSFELTKCNGVVLNDVGTKTPHEKSAIVAVRESKNILLNNCYLPIPADIFLLIDQSDVIWGNNFLKLVREPIRTSSLNQ</sequence>
<accession>A0A2T5C6D8</accession>
<keyword evidence="2 4" id="KW-0378">Hydrolase</keyword>
<dbReference type="SMART" id="SM00710">
    <property type="entry name" value="PbH1"/>
    <property type="match status" value="6"/>
</dbReference>
<dbReference type="GO" id="GO:0005975">
    <property type="term" value="P:carbohydrate metabolic process"/>
    <property type="evidence" value="ECO:0007669"/>
    <property type="project" value="InterPro"/>
</dbReference>
<dbReference type="InterPro" id="IPR024535">
    <property type="entry name" value="RHGA/B-epi-like_pectate_lyase"/>
</dbReference>
<dbReference type="OrthoDB" id="9795222at2"/>
<dbReference type="Pfam" id="PF12708">
    <property type="entry name" value="Pect-lyase_RHGA_epim"/>
    <property type="match status" value="1"/>
</dbReference>
<dbReference type="PROSITE" id="PS00502">
    <property type="entry name" value="POLYGALACTURONASE"/>
    <property type="match status" value="1"/>
</dbReference>
<name>A0A2T5C6D8_9BACT</name>
<dbReference type="GO" id="GO:0004650">
    <property type="term" value="F:polygalacturonase activity"/>
    <property type="evidence" value="ECO:0007669"/>
    <property type="project" value="InterPro"/>
</dbReference>
<reference evidence="7 8" key="1">
    <citation type="submission" date="2018-04" db="EMBL/GenBank/DDBJ databases">
        <title>Genomic Encyclopedia of Archaeal and Bacterial Type Strains, Phase II (KMG-II): from individual species to whole genera.</title>
        <authorList>
            <person name="Goeker M."/>
        </authorList>
    </citation>
    <scope>NUCLEOTIDE SEQUENCE [LARGE SCALE GENOMIC DNA]</scope>
    <source>
        <strain evidence="7 8">DSM 28823</strain>
    </source>
</reference>
<dbReference type="PANTHER" id="PTHR31339">
    <property type="entry name" value="PECTIN LYASE-RELATED"/>
    <property type="match status" value="1"/>
</dbReference>
<protein>
    <submittedName>
        <fullName evidence="7">Polygalacturonase</fullName>
    </submittedName>
</protein>
<keyword evidence="8" id="KW-1185">Reference proteome</keyword>
<dbReference type="Pfam" id="PF00295">
    <property type="entry name" value="Glyco_hydro_28"/>
    <property type="match status" value="1"/>
</dbReference>
<dbReference type="InterPro" id="IPR012334">
    <property type="entry name" value="Pectin_lyas_fold"/>
</dbReference>
<dbReference type="Gene3D" id="2.160.20.10">
    <property type="entry name" value="Single-stranded right-handed beta-helix, Pectin lyase-like"/>
    <property type="match status" value="1"/>
</dbReference>
<organism evidence="7 8">
    <name type="scientific">Mangrovibacterium marinum</name>
    <dbReference type="NCBI Taxonomy" id="1639118"/>
    <lineage>
        <taxon>Bacteria</taxon>
        <taxon>Pseudomonadati</taxon>
        <taxon>Bacteroidota</taxon>
        <taxon>Bacteroidia</taxon>
        <taxon>Marinilabiliales</taxon>
        <taxon>Prolixibacteraceae</taxon>
        <taxon>Mangrovibacterium</taxon>
    </lineage>
</organism>